<dbReference type="KEGG" id="mbn:Mboo_1678"/>
<dbReference type="STRING" id="456442.Mboo_1678"/>
<dbReference type="PANTHER" id="PTHR39323:SF1">
    <property type="entry name" value="BLR1149 PROTEIN"/>
    <property type="match status" value="1"/>
</dbReference>
<dbReference type="GeneID" id="5410717"/>
<dbReference type="AlphaFoldDB" id="A7I8Y4"/>
<accession>A7I8Y4</accession>
<reference evidence="3" key="1">
    <citation type="journal article" date="2015" name="Microbiology">
        <title>Genome of Methanoregula boonei 6A8 reveals adaptations to oligotrophic peatland environments.</title>
        <authorList>
            <person name="Braeuer S."/>
            <person name="Cadillo-Quiroz H."/>
            <person name="Kyrpides N."/>
            <person name="Woyke T."/>
            <person name="Goodwin L."/>
            <person name="Detter C."/>
            <person name="Podell S."/>
            <person name="Yavitt J.B."/>
            <person name="Zinder S.H."/>
        </authorList>
    </citation>
    <scope>NUCLEOTIDE SEQUENCE [LARGE SCALE GENOMIC DNA]</scope>
    <source>
        <strain evidence="3">DSM 21154 / JCM 14090 / 6A8</strain>
    </source>
</reference>
<dbReference type="Gene3D" id="3.60.21.10">
    <property type="match status" value="1"/>
</dbReference>
<gene>
    <name evidence="2" type="ordered locus">Mboo_1678</name>
</gene>
<dbReference type="InterPro" id="IPR004843">
    <property type="entry name" value="Calcineurin-like_PHP"/>
</dbReference>
<evidence type="ECO:0000313" key="3">
    <source>
        <dbReference type="Proteomes" id="UP000002408"/>
    </source>
</evidence>
<dbReference type="PANTHER" id="PTHR39323">
    <property type="entry name" value="BLR1149 PROTEIN"/>
    <property type="match status" value="1"/>
</dbReference>
<dbReference type="InterPro" id="IPR024173">
    <property type="entry name" value="Pesterase_MJ0037-like"/>
</dbReference>
<dbReference type="PIRSF" id="PIRSF000887">
    <property type="entry name" value="Pesterase_MJ0037"/>
    <property type="match status" value="1"/>
</dbReference>
<dbReference type="InterPro" id="IPR029052">
    <property type="entry name" value="Metallo-depent_PP-like"/>
</dbReference>
<name>A7I8Y4_METB6</name>
<dbReference type="eggNOG" id="arCOG01150">
    <property type="taxonomic scope" value="Archaea"/>
</dbReference>
<dbReference type="CDD" id="cd07391">
    <property type="entry name" value="MPP_PF1019"/>
    <property type="match status" value="1"/>
</dbReference>
<dbReference type="RefSeq" id="WP_012107241.1">
    <property type="nucleotide sequence ID" value="NC_009712.1"/>
</dbReference>
<dbReference type="HOGENOM" id="CLU_075478_0_0_2"/>
<dbReference type="Pfam" id="PF00149">
    <property type="entry name" value="Metallophos"/>
    <property type="match status" value="1"/>
</dbReference>
<proteinExistence type="predicted"/>
<sequence length="260" mass="28459">MKLEFIRDGPALVIENTERLLVVADLHFGIEADLASHGMHFRSHSRERLDRLMQTVEATRPDRLILLGDVKHSIPSLTRQEWAEIPGILDTIRQRVPVLVFPGNHDIGIERFLLPGEIQPKEGAVIDGVAYLHGHTYPAPGLAGRLLVTGHHHPQVSLRDQVGCSLVAPAFLRAAINALALGLEGGYTGTTRALFVPAFNEIAGYDIVRIAKDPFSPISRCIQQEDAEVILADGTLIGPLAMLLDDDREDENERGDCPGA</sequence>
<dbReference type="Proteomes" id="UP000002408">
    <property type="component" value="Chromosome"/>
</dbReference>
<evidence type="ECO:0000259" key="1">
    <source>
        <dbReference type="Pfam" id="PF00149"/>
    </source>
</evidence>
<organism evidence="2 3">
    <name type="scientific">Methanoregula boonei (strain DSM 21154 / JCM 14090 / 6A8)</name>
    <dbReference type="NCBI Taxonomy" id="456442"/>
    <lineage>
        <taxon>Archaea</taxon>
        <taxon>Methanobacteriati</taxon>
        <taxon>Methanobacteriota</taxon>
        <taxon>Stenosarchaea group</taxon>
        <taxon>Methanomicrobia</taxon>
        <taxon>Methanomicrobiales</taxon>
        <taxon>Methanoregulaceae</taxon>
        <taxon>Methanoregula</taxon>
    </lineage>
</organism>
<dbReference type="OrthoDB" id="10013at2157"/>
<dbReference type="EMBL" id="CP000780">
    <property type="protein sequence ID" value="ABS56195.1"/>
    <property type="molecule type" value="Genomic_DNA"/>
</dbReference>
<protein>
    <submittedName>
        <fullName evidence="2">Metallophosphoesterase</fullName>
    </submittedName>
</protein>
<keyword evidence="3" id="KW-1185">Reference proteome</keyword>
<dbReference type="SUPFAM" id="SSF56300">
    <property type="entry name" value="Metallo-dependent phosphatases"/>
    <property type="match status" value="1"/>
</dbReference>
<evidence type="ECO:0000313" key="2">
    <source>
        <dbReference type="EMBL" id="ABS56195.1"/>
    </source>
</evidence>
<feature type="domain" description="Calcineurin-like phosphoesterase" evidence="1">
    <location>
        <begin position="19"/>
        <end position="123"/>
    </location>
</feature>
<dbReference type="GO" id="GO:0016787">
    <property type="term" value="F:hydrolase activity"/>
    <property type="evidence" value="ECO:0007669"/>
    <property type="project" value="InterPro"/>
</dbReference>